<feature type="compositionally biased region" description="Basic and acidic residues" evidence="1">
    <location>
        <begin position="11"/>
        <end position="23"/>
    </location>
</feature>
<gene>
    <name evidence="4" type="ORF">MMA15_19575</name>
</gene>
<comment type="caution">
    <text evidence="4">The sequence shown here is derived from an EMBL/GenBank/DDBJ whole genome shotgun (WGS) entry which is preliminary data.</text>
</comment>
<proteinExistence type="predicted"/>
<dbReference type="RefSeq" id="WP_241061441.1">
    <property type="nucleotide sequence ID" value="NZ_JAKWJU010000002.1"/>
</dbReference>
<accession>A0ABS9T1U7</accession>
<evidence type="ECO:0000313" key="5">
    <source>
        <dbReference type="Proteomes" id="UP001166784"/>
    </source>
</evidence>
<evidence type="ECO:0000259" key="3">
    <source>
        <dbReference type="Pfam" id="PF14361"/>
    </source>
</evidence>
<keyword evidence="5" id="KW-1185">Reference proteome</keyword>
<dbReference type="InterPro" id="IPR042070">
    <property type="entry name" value="PucR_C-HTH_sf"/>
</dbReference>
<dbReference type="InterPro" id="IPR025751">
    <property type="entry name" value="RsbRD_N_dom"/>
</dbReference>
<protein>
    <submittedName>
        <fullName evidence="4">Helix-turn-helix domain-containing protein</fullName>
    </submittedName>
</protein>
<feature type="compositionally biased region" description="Pro residues" evidence="1">
    <location>
        <begin position="1"/>
        <end position="10"/>
    </location>
</feature>
<reference evidence="4" key="2">
    <citation type="journal article" date="2023" name="Int. J. Syst. Evol. Microbiol.">
        <title>Streptomyces marispadix sp. nov., isolated from marine beach sediment of the Northern Coast of Portugal.</title>
        <authorList>
            <person name="dos Santos J.D.N."/>
            <person name="Vitorino I.R."/>
            <person name="Kallscheuer N."/>
            <person name="Srivastava A."/>
            <person name="Krautwurst S."/>
            <person name="Marz M."/>
            <person name="Jogler C."/>
            <person name="Lobo Da Cunha A."/>
            <person name="Catita J."/>
            <person name="Goncalves H."/>
            <person name="Gonzalez I."/>
            <person name="Reyes F."/>
            <person name="Lage O.M."/>
        </authorList>
    </citation>
    <scope>NUCLEOTIDE SEQUENCE</scope>
    <source>
        <strain evidence="4">M600PL45_2</strain>
    </source>
</reference>
<feature type="domain" description="RsbT co-antagonist protein RsbRD N-terminal" evidence="3">
    <location>
        <begin position="36"/>
        <end position="170"/>
    </location>
</feature>
<dbReference type="PANTHER" id="PTHR33744:SF1">
    <property type="entry name" value="DNA-BINDING TRANSCRIPTIONAL ACTIVATOR ADER"/>
    <property type="match status" value="1"/>
</dbReference>
<organism evidence="4 5">
    <name type="scientific">Streptomyces marispadix</name>
    <dbReference type="NCBI Taxonomy" id="2922868"/>
    <lineage>
        <taxon>Bacteria</taxon>
        <taxon>Bacillati</taxon>
        <taxon>Actinomycetota</taxon>
        <taxon>Actinomycetes</taxon>
        <taxon>Kitasatosporales</taxon>
        <taxon>Streptomycetaceae</taxon>
        <taxon>Streptomyces</taxon>
    </lineage>
</organism>
<evidence type="ECO:0000313" key="4">
    <source>
        <dbReference type="EMBL" id="MCH6162506.1"/>
    </source>
</evidence>
<dbReference type="Gene3D" id="1.10.10.2840">
    <property type="entry name" value="PucR C-terminal helix-turn-helix domain"/>
    <property type="match status" value="1"/>
</dbReference>
<dbReference type="Pfam" id="PF13556">
    <property type="entry name" value="HTH_30"/>
    <property type="match status" value="1"/>
</dbReference>
<evidence type="ECO:0000259" key="2">
    <source>
        <dbReference type="Pfam" id="PF13556"/>
    </source>
</evidence>
<dbReference type="Proteomes" id="UP001166784">
    <property type="component" value="Unassembled WGS sequence"/>
</dbReference>
<feature type="domain" description="PucR C-terminal helix-turn-helix" evidence="2">
    <location>
        <begin position="353"/>
        <end position="411"/>
    </location>
</feature>
<dbReference type="InterPro" id="IPR051448">
    <property type="entry name" value="CdaR-like_regulators"/>
</dbReference>
<sequence>MHTPPRPADLPPDRATERPPDRAAELAVECLEGVEDLLGDWLEAVQPLRDTYEGAVPDDDFRGSALQAFELLLRTVAELPVPAELAGISERIGERRARQGVPLDSLLAAARLDFRVVWDALVERADDRDKVRLVASAYHVWEAVEAHVTGIMTAYQRTVLEMGRQREDERRLWFDRLLESGGHNPTVVRDVGLALGFVPSGRFLCVAAPPGSGPGGGLHGAAAALRSAGAVSQRQTVSSASLLVVQLGRRVTEETVLEGLDGVPCGVSPVAEGLAGVPRAVELATATVRVLAEDATGPLRLSDAWLDVLVNRAGHFAAHLTEDVLGGLYGRNAGDGGNGSDGGAVPAAERERLLHTVRVHLTGSGSIAETARALYCHRNTVQQRFTRFCELTGRDIRRPGDAALLAFALRARESGGG</sequence>
<dbReference type="Pfam" id="PF14361">
    <property type="entry name" value="RsbRD_N"/>
    <property type="match status" value="1"/>
</dbReference>
<evidence type="ECO:0000256" key="1">
    <source>
        <dbReference type="SAM" id="MobiDB-lite"/>
    </source>
</evidence>
<name>A0ABS9T1U7_9ACTN</name>
<dbReference type="EMBL" id="JAKWJU010000002">
    <property type="protein sequence ID" value="MCH6162506.1"/>
    <property type="molecule type" value="Genomic_DNA"/>
</dbReference>
<dbReference type="PANTHER" id="PTHR33744">
    <property type="entry name" value="CARBOHYDRATE DIACID REGULATOR"/>
    <property type="match status" value="1"/>
</dbReference>
<feature type="region of interest" description="Disordered" evidence="1">
    <location>
        <begin position="1"/>
        <end position="23"/>
    </location>
</feature>
<dbReference type="InterPro" id="IPR025736">
    <property type="entry name" value="PucR_C-HTH_dom"/>
</dbReference>
<reference evidence="4" key="1">
    <citation type="submission" date="2022-03" db="EMBL/GenBank/DDBJ databases">
        <authorList>
            <person name="Santos J.D.N."/>
            <person name="Kallscheuer N."/>
            <person name="Jogler C."/>
            <person name="Lage O.M."/>
        </authorList>
    </citation>
    <scope>NUCLEOTIDE SEQUENCE</scope>
    <source>
        <strain evidence="4">M600PL45_2</strain>
    </source>
</reference>